<keyword evidence="4" id="KW-1185">Reference proteome</keyword>
<keyword evidence="2" id="KW-1133">Transmembrane helix</keyword>
<feature type="compositionally biased region" description="Low complexity" evidence="1">
    <location>
        <begin position="277"/>
        <end position="291"/>
    </location>
</feature>
<accession>A0A022Q0E0</accession>
<evidence type="ECO:0000313" key="3">
    <source>
        <dbReference type="EMBL" id="EYU19960.1"/>
    </source>
</evidence>
<evidence type="ECO:0000256" key="1">
    <source>
        <dbReference type="SAM" id="MobiDB-lite"/>
    </source>
</evidence>
<gene>
    <name evidence="3" type="ORF">MIMGU_mgv1a009385mg</name>
</gene>
<feature type="region of interest" description="Disordered" evidence="1">
    <location>
        <begin position="273"/>
        <end position="312"/>
    </location>
</feature>
<dbReference type="AlphaFoldDB" id="A0A022Q0E0"/>
<evidence type="ECO:0000256" key="2">
    <source>
        <dbReference type="SAM" id="Phobius"/>
    </source>
</evidence>
<dbReference type="PANTHER" id="PTHR33356">
    <property type="entry name" value="TIP41-LIKE PROTEIN"/>
    <property type="match status" value="1"/>
</dbReference>
<keyword evidence="2" id="KW-0812">Transmembrane</keyword>
<protein>
    <submittedName>
        <fullName evidence="3">Uncharacterized protein</fullName>
    </submittedName>
</protein>
<reference evidence="3 4" key="1">
    <citation type="journal article" date="2013" name="Proc. Natl. Acad. Sci. U.S.A.">
        <title>Fine-scale variation in meiotic recombination in Mimulus inferred from population shotgun sequencing.</title>
        <authorList>
            <person name="Hellsten U."/>
            <person name="Wright K.M."/>
            <person name="Jenkins J."/>
            <person name="Shu S."/>
            <person name="Yuan Y."/>
            <person name="Wessler S.R."/>
            <person name="Schmutz J."/>
            <person name="Willis J.H."/>
            <person name="Rokhsar D.S."/>
        </authorList>
    </citation>
    <scope>NUCLEOTIDE SEQUENCE [LARGE SCALE GENOMIC DNA]</scope>
    <source>
        <strain evidence="4">cv. DUN x IM62</strain>
    </source>
</reference>
<dbReference type="STRING" id="4155.A0A022Q0E0"/>
<feature type="transmembrane region" description="Helical" evidence="2">
    <location>
        <begin position="72"/>
        <end position="94"/>
    </location>
</feature>
<dbReference type="EMBL" id="KI632289">
    <property type="protein sequence ID" value="EYU19960.1"/>
    <property type="molecule type" value="Genomic_DNA"/>
</dbReference>
<proteinExistence type="predicted"/>
<organism evidence="3 4">
    <name type="scientific">Erythranthe guttata</name>
    <name type="common">Yellow monkey flower</name>
    <name type="synonym">Mimulus guttatus</name>
    <dbReference type="NCBI Taxonomy" id="4155"/>
    <lineage>
        <taxon>Eukaryota</taxon>
        <taxon>Viridiplantae</taxon>
        <taxon>Streptophyta</taxon>
        <taxon>Embryophyta</taxon>
        <taxon>Tracheophyta</taxon>
        <taxon>Spermatophyta</taxon>
        <taxon>Magnoliopsida</taxon>
        <taxon>eudicotyledons</taxon>
        <taxon>Gunneridae</taxon>
        <taxon>Pentapetalae</taxon>
        <taxon>asterids</taxon>
        <taxon>lamiids</taxon>
        <taxon>Lamiales</taxon>
        <taxon>Phrymaceae</taxon>
        <taxon>Erythranthe</taxon>
    </lineage>
</organism>
<name>A0A022Q0E0_ERYGU</name>
<evidence type="ECO:0000313" key="4">
    <source>
        <dbReference type="Proteomes" id="UP000030748"/>
    </source>
</evidence>
<dbReference type="PANTHER" id="PTHR33356:SF17">
    <property type="entry name" value="TPX2 CENTRAL DOMAIN-CONTAINING PROTEIN"/>
    <property type="match status" value="1"/>
</dbReference>
<keyword evidence="2" id="KW-0472">Membrane</keyword>
<sequence>MAESVEGEGFWLPAEFLTDDDFLPGKENLNKSFNTESLSELRFPTEFPYDFESERKQIPEVGVRHFGLPFNVFFFLNFIYYFLNLFVFVPLFFVQKLWLMSTSPQSTLTRMGSWTARSAGGSSNVSPNSSTPAPKTQFAAKKYDVVGDLVYHAAGQVMKLKLNHGDVLGGLQPTRVPPRSRPQFYPDSENPSPPVFPHRNFQQQNECCGEWYSQQRVYQNRGVRNLSGAGQTAWTIQQNPTRVRAISFVGGGGGGGGAAARRGSAGTGVFLPRRYGNNNNNNNNDSSSSDSHMTTGCSTPLFHGRPSANSFAQSRVQQPQPRIAGGFIPNYSMFIGISLIANHV</sequence>
<dbReference type="Proteomes" id="UP000030748">
    <property type="component" value="Unassembled WGS sequence"/>
</dbReference>